<evidence type="ECO:0000256" key="1">
    <source>
        <dbReference type="SAM" id="MobiDB-lite"/>
    </source>
</evidence>
<feature type="compositionally biased region" description="Polar residues" evidence="1">
    <location>
        <begin position="157"/>
        <end position="187"/>
    </location>
</feature>
<accession>A0AAD2AM89</accession>
<organism evidence="2 3">
    <name type="scientific">Fraxinus pennsylvanica</name>
    <dbReference type="NCBI Taxonomy" id="56036"/>
    <lineage>
        <taxon>Eukaryota</taxon>
        <taxon>Viridiplantae</taxon>
        <taxon>Streptophyta</taxon>
        <taxon>Embryophyta</taxon>
        <taxon>Tracheophyta</taxon>
        <taxon>Spermatophyta</taxon>
        <taxon>Magnoliopsida</taxon>
        <taxon>eudicotyledons</taxon>
        <taxon>Gunneridae</taxon>
        <taxon>Pentapetalae</taxon>
        <taxon>asterids</taxon>
        <taxon>lamiids</taxon>
        <taxon>Lamiales</taxon>
        <taxon>Oleaceae</taxon>
        <taxon>Oleeae</taxon>
        <taxon>Fraxinus</taxon>
    </lineage>
</organism>
<feature type="region of interest" description="Disordered" evidence="1">
    <location>
        <begin position="87"/>
        <end position="110"/>
    </location>
</feature>
<sequence>MRVKLSGVQSIAAAARLTHLPPASRQFMLRCSNLLVPDPIATLMMILPVLSPAMVQIILLERFRITIPPTMNPTSIILVNTPSSCHKQAEGKKQQHIGTQSDSGQDKLPETALPQKADCELNTAKGQQENSSPQLHEGETSEKGNNQSDQVEEQTEKTTGATENGGQINLVSDCNAKQKTKSTVQAKKTTKKASKRGNTLAILS</sequence>
<dbReference type="Proteomes" id="UP000834106">
    <property type="component" value="Chromosome 23"/>
</dbReference>
<feature type="region of interest" description="Disordered" evidence="1">
    <location>
        <begin position="124"/>
        <end position="204"/>
    </location>
</feature>
<reference evidence="2" key="1">
    <citation type="submission" date="2023-05" db="EMBL/GenBank/DDBJ databases">
        <authorList>
            <person name="Huff M."/>
        </authorList>
    </citation>
    <scope>NUCLEOTIDE SEQUENCE</scope>
</reference>
<protein>
    <submittedName>
        <fullName evidence="2">Uncharacterized protein</fullName>
    </submittedName>
</protein>
<name>A0AAD2AM89_9LAMI</name>
<dbReference type="EMBL" id="OU503058">
    <property type="protein sequence ID" value="CAI9788032.1"/>
    <property type="molecule type" value="Genomic_DNA"/>
</dbReference>
<gene>
    <name evidence="2" type="ORF">FPE_LOCUS35462</name>
</gene>
<feature type="compositionally biased region" description="Polar residues" evidence="1">
    <location>
        <begin position="124"/>
        <end position="134"/>
    </location>
</feature>
<proteinExistence type="predicted"/>
<evidence type="ECO:0000313" key="3">
    <source>
        <dbReference type="Proteomes" id="UP000834106"/>
    </source>
</evidence>
<dbReference type="AlphaFoldDB" id="A0AAD2AM89"/>
<evidence type="ECO:0000313" key="2">
    <source>
        <dbReference type="EMBL" id="CAI9788032.1"/>
    </source>
</evidence>
<keyword evidence="3" id="KW-1185">Reference proteome</keyword>